<feature type="region of interest" description="Disordered" evidence="1">
    <location>
        <begin position="1"/>
        <end position="137"/>
    </location>
</feature>
<proteinExistence type="predicted"/>
<dbReference type="EMBL" id="JADAQT010000018">
    <property type="protein sequence ID" value="MBE1874307.1"/>
    <property type="molecule type" value="Genomic_DNA"/>
</dbReference>
<organism evidence="3 4">
    <name type="scientific">Myceligenerans pegani</name>
    <dbReference type="NCBI Taxonomy" id="2776917"/>
    <lineage>
        <taxon>Bacteria</taxon>
        <taxon>Bacillati</taxon>
        <taxon>Actinomycetota</taxon>
        <taxon>Actinomycetes</taxon>
        <taxon>Micrococcales</taxon>
        <taxon>Promicromonosporaceae</taxon>
        <taxon>Myceligenerans</taxon>
    </lineage>
</organism>
<accession>A0ABR9MSF7</accession>
<dbReference type="Proteomes" id="UP000625527">
    <property type="component" value="Unassembled WGS sequence"/>
</dbReference>
<evidence type="ECO:0000256" key="1">
    <source>
        <dbReference type="SAM" id="MobiDB-lite"/>
    </source>
</evidence>
<protein>
    <recommendedName>
        <fullName evidence="2">DUF5709 domain-containing protein</fullName>
    </recommendedName>
</protein>
<gene>
    <name evidence="3" type="ORF">IHE71_01090</name>
</gene>
<sequence length="137" mass="14894">MSGDTTATSPDPEYGAEGDTDQLQQADTLLDRGTPDVLDEGYSPPDYPRKNHWGETAWEESHGEPLDQRLAEEEPESWDRDPLARPDTSRAGRLVEDDDADPGEDGGRENDLYGDDAGIDGAGASAEEAAVHWVQEP</sequence>
<feature type="compositionally biased region" description="Basic and acidic residues" evidence="1">
    <location>
        <begin position="47"/>
        <end position="95"/>
    </location>
</feature>
<keyword evidence="4" id="KW-1185">Reference proteome</keyword>
<evidence type="ECO:0000313" key="3">
    <source>
        <dbReference type="EMBL" id="MBE1874307.1"/>
    </source>
</evidence>
<name>A0ABR9MSF7_9MICO</name>
<dbReference type="RefSeq" id="WP_192860880.1">
    <property type="nucleotide sequence ID" value="NZ_JADAQT010000018.1"/>
</dbReference>
<comment type="caution">
    <text evidence="3">The sequence shown here is derived from an EMBL/GenBank/DDBJ whole genome shotgun (WGS) entry which is preliminary data.</text>
</comment>
<dbReference type="Pfam" id="PF18970">
    <property type="entry name" value="DUF5709"/>
    <property type="match status" value="1"/>
</dbReference>
<feature type="domain" description="DUF5709" evidence="2">
    <location>
        <begin position="88"/>
        <end position="136"/>
    </location>
</feature>
<evidence type="ECO:0000313" key="4">
    <source>
        <dbReference type="Proteomes" id="UP000625527"/>
    </source>
</evidence>
<reference evidence="3 4" key="1">
    <citation type="submission" date="2020-10" db="EMBL/GenBank/DDBJ databases">
        <title>Myceligenerans pegani sp. nov., an endophytic actinomycete isolated from Peganum harmala L. in Xinjiang, China.</title>
        <authorList>
            <person name="Xin L."/>
        </authorList>
    </citation>
    <scope>NUCLEOTIDE SEQUENCE [LARGE SCALE GENOMIC DNA]</scope>
    <source>
        <strain evidence="3 4">TRM65318</strain>
    </source>
</reference>
<evidence type="ECO:0000259" key="2">
    <source>
        <dbReference type="Pfam" id="PF18970"/>
    </source>
</evidence>
<dbReference type="InterPro" id="IPR043763">
    <property type="entry name" value="DUF5709"/>
</dbReference>